<evidence type="ECO:0000256" key="1">
    <source>
        <dbReference type="ARBA" id="ARBA00010688"/>
    </source>
</evidence>
<dbReference type="Pfam" id="PF00294">
    <property type="entry name" value="PfkB"/>
    <property type="match status" value="1"/>
</dbReference>
<accession>A0A5C8ZPH8</accession>
<dbReference type="CDD" id="cd01168">
    <property type="entry name" value="adenosine_kinase"/>
    <property type="match status" value="1"/>
</dbReference>
<reference evidence="5 6" key="1">
    <citation type="submission" date="2019-08" db="EMBL/GenBank/DDBJ databases">
        <title>Parahaliea maris sp. nov., isolated from the surface seawater.</title>
        <authorList>
            <person name="Liu Y."/>
        </authorList>
    </citation>
    <scope>NUCLEOTIDE SEQUENCE [LARGE SCALE GENOMIC DNA]</scope>
    <source>
        <strain evidence="5 6">S2-26</strain>
    </source>
</reference>
<dbReference type="InterPro" id="IPR052700">
    <property type="entry name" value="Carb_kinase_PfkB-like"/>
</dbReference>
<comment type="similarity">
    <text evidence="1">Belongs to the carbohydrate kinase PfkB family.</text>
</comment>
<dbReference type="PANTHER" id="PTHR43320">
    <property type="entry name" value="SUGAR KINASE"/>
    <property type="match status" value="1"/>
</dbReference>
<keyword evidence="6" id="KW-1185">Reference proteome</keyword>
<dbReference type="InterPro" id="IPR002173">
    <property type="entry name" value="Carboh/pur_kinase_PfkB_CS"/>
</dbReference>
<dbReference type="SUPFAM" id="SSF53613">
    <property type="entry name" value="Ribokinase-like"/>
    <property type="match status" value="1"/>
</dbReference>
<protein>
    <submittedName>
        <fullName evidence="5">Adenosine kinase</fullName>
    </submittedName>
</protein>
<dbReference type="Gene3D" id="3.30.1110.10">
    <property type="match status" value="1"/>
</dbReference>
<evidence type="ECO:0000259" key="4">
    <source>
        <dbReference type="Pfam" id="PF00294"/>
    </source>
</evidence>
<keyword evidence="2" id="KW-0808">Transferase</keyword>
<dbReference type="GO" id="GO:0016301">
    <property type="term" value="F:kinase activity"/>
    <property type="evidence" value="ECO:0007669"/>
    <property type="project" value="UniProtKB-KW"/>
</dbReference>
<dbReference type="Proteomes" id="UP000321933">
    <property type="component" value="Unassembled WGS sequence"/>
</dbReference>
<comment type="caution">
    <text evidence="5">The sequence shown here is derived from an EMBL/GenBank/DDBJ whole genome shotgun (WGS) entry which is preliminary data.</text>
</comment>
<evidence type="ECO:0000256" key="2">
    <source>
        <dbReference type="ARBA" id="ARBA00022679"/>
    </source>
</evidence>
<dbReference type="EMBL" id="VRYZ01000009">
    <property type="protein sequence ID" value="TXS89457.1"/>
    <property type="molecule type" value="Genomic_DNA"/>
</dbReference>
<evidence type="ECO:0000256" key="3">
    <source>
        <dbReference type="ARBA" id="ARBA00022777"/>
    </source>
</evidence>
<evidence type="ECO:0000313" key="5">
    <source>
        <dbReference type="EMBL" id="TXS89457.1"/>
    </source>
</evidence>
<proteinExistence type="inferred from homology"/>
<dbReference type="InterPro" id="IPR029056">
    <property type="entry name" value="Ribokinase-like"/>
</dbReference>
<dbReference type="PANTHER" id="PTHR43320:SF3">
    <property type="entry name" value="CARBOHYDRATE KINASE PFKB DOMAIN-CONTAINING PROTEIN"/>
    <property type="match status" value="1"/>
</dbReference>
<dbReference type="Gene3D" id="3.40.1190.20">
    <property type="match status" value="1"/>
</dbReference>
<sequence>MKKYWAYGIGAALVDTEIQVDDSDLERMGVEKALMTLVDEARQAELLDHLQDHLVHAGHASGGSAGNSMIATAQFGGPTFMSCKVSDDAYGDIYVADLEAAGVDHCLKNGRESGTTGKCLVLISPDAERSMNTFLGISETLSVEQLDPAAIADSEYLYVEGYLVTSPTGRAAAVRARELAEAAGVKTALSFSDPGMVEFFRDGIQEMIGDKLDLIFCNEEEARGWAQSDDLEVAFTALQQVARSFVITRGPNGAITFDGQTRSEVASLKVKAVDTNGAGDMFAGAFLYALGRGESYARAAEFASLAAGRVVTHYGPRLPAADYPALRETFFGA</sequence>
<dbReference type="OrthoDB" id="9813569at2"/>
<dbReference type="PROSITE" id="PS00584">
    <property type="entry name" value="PFKB_KINASES_2"/>
    <property type="match status" value="1"/>
</dbReference>
<dbReference type="AlphaFoldDB" id="A0A5C8ZPH8"/>
<name>A0A5C8ZPH8_9GAMM</name>
<dbReference type="InterPro" id="IPR011611">
    <property type="entry name" value="PfkB_dom"/>
</dbReference>
<gene>
    <name evidence="5" type="ORF">FVW59_18260</name>
</gene>
<organism evidence="5 6">
    <name type="scientific">Parahaliea aestuarii</name>
    <dbReference type="NCBI Taxonomy" id="1852021"/>
    <lineage>
        <taxon>Bacteria</taxon>
        <taxon>Pseudomonadati</taxon>
        <taxon>Pseudomonadota</taxon>
        <taxon>Gammaproteobacteria</taxon>
        <taxon>Cellvibrionales</taxon>
        <taxon>Halieaceae</taxon>
        <taxon>Parahaliea</taxon>
    </lineage>
</organism>
<feature type="domain" description="Carbohydrate kinase PfkB" evidence="4">
    <location>
        <begin position="55"/>
        <end position="319"/>
    </location>
</feature>
<keyword evidence="3 5" id="KW-0418">Kinase</keyword>
<evidence type="ECO:0000313" key="6">
    <source>
        <dbReference type="Proteomes" id="UP000321933"/>
    </source>
</evidence>
<dbReference type="RefSeq" id="WP_148065818.1">
    <property type="nucleotide sequence ID" value="NZ_VRYZ01000009.1"/>
</dbReference>